<gene>
    <name evidence="2" type="ORF">OH76DRAFT_481918</name>
</gene>
<dbReference type="OrthoDB" id="3238644at2759"/>
<sequence>MGTAARTTAQAVAGIGQEPTGAGRAGGPLVVRAALFSLRRLSRHRCGPTRPSSCPHTTTIPAPLAMPRATSSSSSSASSSSSSAHRARKRYEPPPLPPPRARRPHTALSRHLTREQLLKSLQLLGEVSAPLPAELPPSPPASREPSPALGLKRRHDADPASSSSKRQRTSSISSSSRPPLPSRPVPVPAASTSRHEPAEDGEVREDSAPASTFTPVSLPASFPVRRPRRGNTMPASEWDAIYEKCFANARKLKYSAYARVAAAHPQTSKDYKALRVPPAPGSGYAQHSLLMARLELIDSLLHFIYGLWCGEFSVRTCYRGSWRTVDDAFSKTEAKWHAESTDEREKAFVGLIHLMYAFIHGRKLRYKMGSVDRLNDEKIQRLHLEWSQAKAKKAAQAQATEPSPRMLPSPAASSTSSSNSTPLGGHGTAATANSALYATPAQPPLSLRPVPNDIKHPVNWAYVWENKAQTSGLRVAMDRIGNSQTTLNLPVLFKHFPRTFARMINTSLSPQDEHEPDFQDDECELYWPGQVITGEGLGWVCLMGMSMVKEFGRDYGYEGLNGVVQRASGDPDLGYSEPRLVKDPPLPQHPQ</sequence>
<feature type="region of interest" description="Disordered" evidence="1">
    <location>
        <begin position="567"/>
        <end position="591"/>
    </location>
</feature>
<name>A0A371DC39_9APHY</name>
<dbReference type="AlphaFoldDB" id="A0A371DC39"/>
<feature type="compositionally biased region" description="Pro residues" evidence="1">
    <location>
        <begin position="133"/>
        <end position="142"/>
    </location>
</feature>
<proteinExistence type="predicted"/>
<accession>A0A371DC39</accession>
<feature type="region of interest" description="Disordered" evidence="1">
    <location>
        <begin position="393"/>
        <end position="429"/>
    </location>
</feature>
<reference evidence="2 3" key="1">
    <citation type="journal article" date="2018" name="Biotechnol. Biofuels">
        <title>Integrative visual omics of the white-rot fungus Polyporus brumalis exposes the biotechnological potential of its oxidative enzymes for delignifying raw plant biomass.</title>
        <authorList>
            <person name="Miyauchi S."/>
            <person name="Rancon A."/>
            <person name="Drula E."/>
            <person name="Hage H."/>
            <person name="Chaduli D."/>
            <person name="Favel A."/>
            <person name="Grisel S."/>
            <person name="Henrissat B."/>
            <person name="Herpoel-Gimbert I."/>
            <person name="Ruiz-Duenas F.J."/>
            <person name="Chevret D."/>
            <person name="Hainaut M."/>
            <person name="Lin J."/>
            <person name="Wang M."/>
            <person name="Pangilinan J."/>
            <person name="Lipzen A."/>
            <person name="Lesage-Meessen L."/>
            <person name="Navarro D."/>
            <person name="Riley R."/>
            <person name="Grigoriev I.V."/>
            <person name="Zhou S."/>
            <person name="Raouche S."/>
            <person name="Rosso M.N."/>
        </authorList>
    </citation>
    <scope>NUCLEOTIDE SEQUENCE [LARGE SCALE GENOMIC DNA]</scope>
    <source>
        <strain evidence="2 3">BRFM 1820</strain>
    </source>
</reference>
<feature type="compositionally biased region" description="Polar residues" evidence="1">
    <location>
        <begin position="50"/>
        <end position="60"/>
    </location>
</feature>
<evidence type="ECO:0000313" key="3">
    <source>
        <dbReference type="Proteomes" id="UP000256964"/>
    </source>
</evidence>
<evidence type="ECO:0000313" key="2">
    <source>
        <dbReference type="EMBL" id="RDX50098.1"/>
    </source>
</evidence>
<feature type="region of interest" description="Disordered" evidence="1">
    <location>
        <begin position="44"/>
        <end position="106"/>
    </location>
</feature>
<organism evidence="2 3">
    <name type="scientific">Lentinus brumalis</name>
    <dbReference type="NCBI Taxonomy" id="2498619"/>
    <lineage>
        <taxon>Eukaryota</taxon>
        <taxon>Fungi</taxon>
        <taxon>Dikarya</taxon>
        <taxon>Basidiomycota</taxon>
        <taxon>Agaricomycotina</taxon>
        <taxon>Agaricomycetes</taxon>
        <taxon>Polyporales</taxon>
        <taxon>Polyporaceae</taxon>
        <taxon>Lentinus</taxon>
    </lineage>
</organism>
<feature type="compositionally biased region" description="Low complexity" evidence="1">
    <location>
        <begin position="159"/>
        <end position="177"/>
    </location>
</feature>
<dbReference type="STRING" id="139420.A0A371DC39"/>
<feature type="compositionally biased region" description="Low complexity" evidence="1">
    <location>
        <begin position="71"/>
        <end position="84"/>
    </location>
</feature>
<feature type="compositionally biased region" description="Pro residues" evidence="1">
    <location>
        <begin position="178"/>
        <end position="187"/>
    </location>
</feature>
<feature type="compositionally biased region" description="Low complexity" evidence="1">
    <location>
        <begin position="408"/>
        <end position="422"/>
    </location>
</feature>
<feature type="region of interest" description="Disordered" evidence="1">
    <location>
        <begin position="130"/>
        <end position="229"/>
    </location>
</feature>
<protein>
    <submittedName>
        <fullName evidence="2">Uncharacterized protein</fullName>
    </submittedName>
</protein>
<dbReference type="Proteomes" id="UP000256964">
    <property type="component" value="Unassembled WGS sequence"/>
</dbReference>
<evidence type="ECO:0000256" key="1">
    <source>
        <dbReference type="SAM" id="MobiDB-lite"/>
    </source>
</evidence>
<keyword evidence="3" id="KW-1185">Reference proteome</keyword>
<dbReference type="EMBL" id="KZ857401">
    <property type="protein sequence ID" value="RDX50098.1"/>
    <property type="molecule type" value="Genomic_DNA"/>
</dbReference>